<sequence length="165" mass="19197">MIRLHPPQTGNKSSQKPNSSSSTNSSRYRHSESHQNEGTTYLSSQKVTDILQAKKEEKKEKSVLIFEMKYQIATSSVLFSFSHFGNNHKKFLSLSFTNVFIYYFYLIFISSITFVTFLLQHPSNSLFLSLFLSLSLILFLHSSFFFYQTIIHLRVSKFVCFEAFI</sequence>
<evidence type="ECO:0000256" key="2">
    <source>
        <dbReference type="SAM" id="Phobius"/>
    </source>
</evidence>
<feature type="transmembrane region" description="Helical" evidence="2">
    <location>
        <begin position="99"/>
        <end position="119"/>
    </location>
</feature>
<feature type="region of interest" description="Disordered" evidence="1">
    <location>
        <begin position="1"/>
        <end position="41"/>
    </location>
</feature>
<dbReference type="Proteomes" id="UP000597762">
    <property type="component" value="Unassembled WGS sequence"/>
</dbReference>
<feature type="compositionally biased region" description="Low complexity" evidence="1">
    <location>
        <begin position="13"/>
        <end position="26"/>
    </location>
</feature>
<dbReference type="EMBL" id="CAHIKZ030005486">
    <property type="protein sequence ID" value="CAE1326675.1"/>
    <property type="molecule type" value="Genomic_DNA"/>
</dbReference>
<name>A0A812EN42_ACAPH</name>
<feature type="transmembrane region" description="Helical" evidence="2">
    <location>
        <begin position="125"/>
        <end position="147"/>
    </location>
</feature>
<comment type="caution">
    <text evidence="3">The sequence shown here is derived from an EMBL/GenBank/DDBJ whole genome shotgun (WGS) entry which is preliminary data.</text>
</comment>
<protein>
    <submittedName>
        <fullName evidence="3">Uncharacterized protein</fullName>
    </submittedName>
</protein>
<proteinExistence type="predicted"/>
<reference evidence="3" key="1">
    <citation type="submission" date="2021-01" db="EMBL/GenBank/DDBJ databases">
        <authorList>
            <person name="Li R."/>
            <person name="Bekaert M."/>
        </authorList>
    </citation>
    <scope>NUCLEOTIDE SEQUENCE</scope>
    <source>
        <strain evidence="3">Farmed</strain>
    </source>
</reference>
<dbReference type="AlphaFoldDB" id="A0A812EN42"/>
<accession>A0A812EN42</accession>
<keyword evidence="2" id="KW-0812">Transmembrane</keyword>
<organism evidence="3 4">
    <name type="scientific">Acanthosepion pharaonis</name>
    <name type="common">Pharaoh cuttlefish</name>
    <name type="synonym">Sepia pharaonis</name>
    <dbReference type="NCBI Taxonomy" id="158019"/>
    <lineage>
        <taxon>Eukaryota</taxon>
        <taxon>Metazoa</taxon>
        <taxon>Spiralia</taxon>
        <taxon>Lophotrochozoa</taxon>
        <taxon>Mollusca</taxon>
        <taxon>Cephalopoda</taxon>
        <taxon>Coleoidea</taxon>
        <taxon>Decapodiformes</taxon>
        <taxon>Sepiida</taxon>
        <taxon>Sepiina</taxon>
        <taxon>Sepiidae</taxon>
        <taxon>Acanthosepion</taxon>
    </lineage>
</organism>
<evidence type="ECO:0000313" key="3">
    <source>
        <dbReference type="EMBL" id="CAE1326675.1"/>
    </source>
</evidence>
<keyword evidence="2" id="KW-0472">Membrane</keyword>
<keyword evidence="4" id="KW-1185">Reference proteome</keyword>
<evidence type="ECO:0000313" key="4">
    <source>
        <dbReference type="Proteomes" id="UP000597762"/>
    </source>
</evidence>
<gene>
    <name evidence="3" type="ORF">SPHA_76227</name>
</gene>
<evidence type="ECO:0000256" key="1">
    <source>
        <dbReference type="SAM" id="MobiDB-lite"/>
    </source>
</evidence>
<keyword evidence="2" id="KW-1133">Transmembrane helix</keyword>